<evidence type="ECO:0000313" key="3">
    <source>
        <dbReference type="Proteomes" id="UP000486297"/>
    </source>
</evidence>
<evidence type="ECO:0000313" key="2">
    <source>
        <dbReference type="EMBL" id="MRN38571.1"/>
    </source>
</evidence>
<dbReference type="RefSeq" id="WP_095502937.1">
    <property type="nucleotide sequence ID" value="NZ_WJXO01000001.1"/>
</dbReference>
<evidence type="ECO:0000256" key="1">
    <source>
        <dbReference type="SAM" id="MobiDB-lite"/>
    </source>
</evidence>
<gene>
    <name evidence="2" type="ORF">GJU80_08810</name>
</gene>
<keyword evidence="3" id="KW-1185">Reference proteome</keyword>
<feature type="region of interest" description="Disordered" evidence="1">
    <location>
        <begin position="1"/>
        <end position="21"/>
    </location>
</feature>
<accession>A0A7X2GYY6</accession>
<comment type="caution">
    <text evidence="2">The sequence shown here is derived from an EMBL/GenBank/DDBJ whole genome shotgun (WGS) entry which is preliminary data.</text>
</comment>
<dbReference type="Proteomes" id="UP000486297">
    <property type="component" value="Unassembled WGS sequence"/>
</dbReference>
<reference evidence="2" key="1">
    <citation type="journal article" name="Emerg. Infect. Dis.">
        <title>Two cases of a newly characterized neisseria species.</title>
        <authorList>
            <person name="Mustapha M."/>
            <person name="Lemos A.P.S."/>
            <person name="Harrison L.H."/>
            <person name="Vantyne D."/>
            <person name="Sacchi C.T."/>
        </authorList>
    </citation>
    <scope>NUCLEOTIDE SEQUENCE</scope>
    <source>
        <strain evidence="2">N.95.16</strain>
    </source>
</reference>
<organism evidence="2 3">
    <name type="scientific">Neisseria brasiliensis</name>
    <dbReference type="NCBI Taxonomy" id="2666100"/>
    <lineage>
        <taxon>Bacteria</taxon>
        <taxon>Pseudomonadati</taxon>
        <taxon>Pseudomonadota</taxon>
        <taxon>Betaproteobacteria</taxon>
        <taxon>Neisseriales</taxon>
        <taxon>Neisseriaceae</taxon>
        <taxon>Neisseria</taxon>
    </lineage>
</organism>
<dbReference type="EMBL" id="WJXO01000001">
    <property type="protein sequence ID" value="MRN38571.1"/>
    <property type="molecule type" value="Genomic_DNA"/>
</dbReference>
<sequence length="241" mass="26617">MLNRDLHDIDFDTPTAETTHTPVVQQPTANTLTAQAAATGLSALFGKFQRELGDGLLPAEATTSCTIISGQIKMGADMNMNAGDYLTIDPLNITKYEKLNLGIPNPSQDEKKLQVNCYDGQTVLFDEQQYSKSEFLELVKSKGFSKAKYQDRAVVHGFYIDCERADKVELVEDDRLMAIYLSPSSLKALQGFVMKTSLRPQADKPLLKLGKEDRTYNGTTWTQFNYERVAAPESASTASAA</sequence>
<name>A0A7X2GYY6_9NEIS</name>
<protein>
    <submittedName>
        <fullName evidence="2">Uncharacterized protein</fullName>
    </submittedName>
</protein>
<dbReference type="AlphaFoldDB" id="A0A7X2GYY6"/>
<proteinExistence type="predicted"/>
<feature type="compositionally biased region" description="Basic and acidic residues" evidence="1">
    <location>
        <begin position="1"/>
        <end position="10"/>
    </location>
</feature>